<sequence length="561" mass="61737">MMCEVMPVQPEPDDNHRHHTQVEELRQQVEQLNSQNRELKQLIHKLREENAELLRKASVAQMEGTANTGAPPPPPPPPVGLISPPLAQIIKQRRSGPKKPNGEIKKDENDSKQGQLIMEVVNFLKNGGLTKSKRQRSMTQPDLSADLARFKENKLEKKLETKDAAVDRFRSLKKHTERGESLTKEVDALNTSFKENVFPLDAALPTPTFNRLGSYSKKNLPELNNQSSAQGQAEKNNCSVLDTRYGLKSSLRDEPAEMGSCTLTKAGTLATSNFDSPSEFFRTSRRNSIHQSYSANNYVTENSNNLAGFVEVQEAHITFEKNRSSLNSDINMRAPSRSSRIASSFLSEAEHRDEEVRAAEMSACSSPKIIVTPADDITNPTDAIFRTNDTFIANEVSKSVNSQPEEGTQQNRVVSMLPLNESQKLVTGNNLRLPPATAESTSPRSTKDKQRFWEQAVTISLGTLKNGTSVKSASSESRSPTLEKFRDVARTTGTRSGDVKLNTTCSQSKNGRLITLASSSGAMKTSRSSASQPNSATSFNASAPSVGISRRAAANMNKFRT</sequence>
<organism evidence="2 3">
    <name type="scientific">Varroa destructor</name>
    <name type="common">Honeybee mite</name>
    <dbReference type="NCBI Taxonomy" id="109461"/>
    <lineage>
        <taxon>Eukaryota</taxon>
        <taxon>Metazoa</taxon>
        <taxon>Ecdysozoa</taxon>
        <taxon>Arthropoda</taxon>
        <taxon>Chelicerata</taxon>
        <taxon>Arachnida</taxon>
        <taxon>Acari</taxon>
        <taxon>Parasitiformes</taxon>
        <taxon>Mesostigmata</taxon>
        <taxon>Gamasina</taxon>
        <taxon>Dermanyssoidea</taxon>
        <taxon>Varroidae</taxon>
        <taxon>Varroa</taxon>
    </lineage>
</organism>
<feature type="region of interest" description="Disordered" evidence="1">
    <location>
        <begin position="62"/>
        <end position="83"/>
    </location>
</feature>
<feature type="compositionally biased region" description="Polar residues" evidence="1">
    <location>
        <begin position="519"/>
        <end position="543"/>
    </location>
</feature>
<feature type="region of interest" description="Disordered" evidence="1">
    <location>
        <begin position="519"/>
        <end position="561"/>
    </location>
</feature>
<dbReference type="KEGG" id="vde:111250675"/>
<evidence type="ECO:0000256" key="1">
    <source>
        <dbReference type="SAM" id="MobiDB-lite"/>
    </source>
</evidence>
<evidence type="ECO:0000313" key="2">
    <source>
        <dbReference type="EnsemblMetazoa" id="XP_022661988"/>
    </source>
</evidence>
<dbReference type="RefSeq" id="XP_022661988.1">
    <property type="nucleotide sequence ID" value="XM_022806253.1"/>
</dbReference>
<dbReference type="EnsemblMetazoa" id="XM_022806253">
    <property type="protein sequence ID" value="XP_022661988"/>
    <property type="gene ID" value="LOC111250675"/>
</dbReference>
<protein>
    <submittedName>
        <fullName evidence="2">Uncharacterized protein</fullName>
    </submittedName>
</protein>
<dbReference type="Proteomes" id="UP000594260">
    <property type="component" value="Unplaced"/>
</dbReference>
<dbReference type="GeneID" id="111250675"/>
<feature type="compositionally biased region" description="Pro residues" evidence="1">
    <location>
        <begin position="70"/>
        <end position="79"/>
    </location>
</feature>
<name>A0A7M7KE35_VARDE</name>
<dbReference type="AlphaFoldDB" id="A0A7M7KE35"/>
<accession>A0A7M7KE35</accession>
<feature type="compositionally biased region" description="Basic and acidic residues" evidence="1">
    <location>
        <begin position="100"/>
        <end position="111"/>
    </location>
</feature>
<feature type="region of interest" description="Disordered" evidence="1">
    <location>
        <begin position="93"/>
        <end position="112"/>
    </location>
</feature>
<proteinExistence type="predicted"/>
<evidence type="ECO:0000313" key="3">
    <source>
        <dbReference type="Proteomes" id="UP000594260"/>
    </source>
</evidence>
<keyword evidence="3" id="KW-1185">Reference proteome</keyword>
<reference evidence="2" key="1">
    <citation type="submission" date="2021-01" db="UniProtKB">
        <authorList>
            <consortium name="EnsemblMetazoa"/>
        </authorList>
    </citation>
    <scope>IDENTIFICATION</scope>
</reference>
<dbReference type="InParanoid" id="A0A7M7KE35"/>
<dbReference type="OrthoDB" id="10618067at2759"/>